<dbReference type="EMBL" id="CP034044">
    <property type="protein sequence ID" value="AZG68771.1"/>
    <property type="molecule type" value="Genomic_DNA"/>
</dbReference>
<evidence type="ECO:0000256" key="4">
    <source>
        <dbReference type="ARBA" id="ARBA00023235"/>
    </source>
</evidence>
<dbReference type="InterPro" id="IPR002501">
    <property type="entry name" value="PsdUridine_synth_N"/>
</dbReference>
<dbReference type="GO" id="GO:0160148">
    <property type="term" value="F:tRNA pseudouridine(55) synthase activity"/>
    <property type="evidence" value="ECO:0007669"/>
    <property type="project" value="UniProtKB-EC"/>
</dbReference>
<evidence type="ECO:0000259" key="6">
    <source>
        <dbReference type="Pfam" id="PF01509"/>
    </source>
</evidence>
<dbReference type="InterPro" id="IPR020103">
    <property type="entry name" value="PsdUridine_synth_cat_dom_sf"/>
</dbReference>
<dbReference type="GO" id="GO:0003723">
    <property type="term" value="F:RNA binding"/>
    <property type="evidence" value="ECO:0007669"/>
    <property type="project" value="InterPro"/>
</dbReference>
<dbReference type="Proteomes" id="UP000275883">
    <property type="component" value="Chromosome"/>
</dbReference>
<dbReference type="RefSeq" id="WP_124724464.1">
    <property type="nucleotide sequence ID" value="NZ_CP034044.1"/>
</dbReference>
<dbReference type="GO" id="GO:1990481">
    <property type="term" value="P:mRNA pseudouridine synthesis"/>
    <property type="evidence" value="ECO:0007669"/>
    <property type="project" value="TreeGrafter"/>
</dbReference>
<evidence type="ECO:0000256" key="1">
    <source>
        <dbReference type="ARBA" id="ARBA00000385"/>
    </source>
</evidence>
<accession>A0A3G8LGX0</accession>
<dbReference type="EC" id="5.4.99.25" evidence="5"/>
<feature type="domain" description="Pseudouridine synthase II N-terminal" evidence="6">
    <location>
        <begin position="25"/>
        <end position="171"/>
    </location>
</feature>
<dbReference type="KEGG" id="mstr:EGN60_02245"/>
<organism evidence="7 8">
    <name type="scientific">Mycoplasma struthionis</name>
    <dbReference type="NCBI Taxonomy" id="538220"/>
    <lineage>
        <taxon>Bacteria</taxon>
        <taxon>Bacillati</taxon>
        <taxon>Mycoplasmatota</taxon>
        <taxon>Mollicutes</taxon>
        <taxon>Mycoplasmataceae</taxon>
        <taxon>Mycoplasma</taxon>
    </lineage>
</organism>
<proteinExistence type="inferred from homology"/>
<dbReference type="NCBIfam" id="TIGR00431">
    <property type="entry name" value="TruB"/>
    <property type="match status" value="1"/>
</dbReference>
<dbReference type="GO" id="GO:0031119">
    <property type="term" value="P:tRNA pseudouridine synthesis"/>
    <property type="evidence" value="ECO:0007669"/>
    <property type="project" value="UniProtKB-UniRule"/>
</dbReference>
<dbReference type="HAMAP" id="MF_01080">
    <property type="entry name" value="TruB_bact"/>
    <property type="match status" value="1"/>
</dbReference>
<gene>
    <name evidence="5 7" type="primary">truB</name>
    <name evidence="7" type="ORF">EGN60_02245</name>
</gene>
<reference evidence="7 8" key="1">
    <citation type="submission" date="2018-11" db="EMBL/GenBank/DDBJ databases">
        <title>Genome sequence of Mycoplasma struthionis sp. nov.</title>
        <authorList>
            <person name="Spergser J."/>
        </authorList>
    </citation>
    <scope>NUCLEOTIDE SEQUENCE [LARGE SCALE GENOMIC DNA]</scope>
    <source>
        <strain evidence="7 8">237IA</strain>
    </source>
</reference>
<comment type="function">
    <text evidence="5">Responsible for synthesis of pseudouridine from uracil-55 in the psi GC loop of transfer RNAs.</text>
</comment>
<dbReference type="Gene3D" id="3.30.2350.10">
    <property type="entry name" value="Pseudouridine synthase"/>
    <property type="match status" value="1"/>
</dbReference>
<keyword evidence="4 5" id="KW-0413">Isomerase</keyword>
<dbReference type="PANTHER" id="PTHR13767:SF2">
    <property type="entry name" value="PSEUDOURIDYLATE SYNTHASE TRUB1"/>
    <property type="match status" value="1"/>
</dbReference>
<comment type="similarity">
    <text evidence="2 5">Belongs to the pseudouridine synthase TruB family. Type 1 subfamily.</text>
</comment>
<evidence type="ECO:0000256" key="3">
    <source>
        <dbReference type="ARBA" id="ARBA00022694"/>
    </source>
</evidence>
<dbReference type="AlphaFoldDB" id="A0A3G8LGX0"/>
<evidence type="ECO:0000313" key="8">
    <source>
        <dbReference type="Proteomes" id="UP000275883"/>
    </source>
</evidence>
<dbReference type="OrthoDB" id="9802309at2"/>
<keyword evidence="3 5" id="KW-0819">tRNA processing</keyword>
<dbReference type="SUPFAM" id="SSF55120">
    <property type="entry name" value="Pseudouridine synthase"/>
    <property type="match status" value="1"/>
</dbReference>
<protein>
    <recommendedName>
        <fullName evidence="5">tRNA pseudouridine synthase B</fullName>
        <ecNumber evidence="5">5.4.99.25</ecNumber>
    </recommendedName>
    <alternativeName>
        <fullName evidence="5">tRNA pseudouridine(55) synthase</fullName>
        <shortName evidence="5">Psi55 synthase</shortName>
    </alternativeName>
    <alternativeName>
        <fullName evidence="5">tRNA pseudouridylate synthase</fullName>
    </alternativeName>
    <alternativeName>
        <fullName evidence="5">tRNA-uridine isomerase</fullName>
    </alternativeName>
</protein>
<sequence length="283" mass="32388">MFYSLNKPRGISSFKAIKDFAKENNIKKIGHAGTLDPLAEGLLIVATDDDTKLLDFILGQDKEYYVKATLHKSSASYDEGEEVKDLNYFKKITKSELKKVLKEIKKQTLQIPPIFSAKKINGQRAYDLARQNKKVELKANEIKIYSIKLISFDYQNQSFIFKTKVSKGTYIRSMVHDIGILLKTDAVTNILKRISISSIKLNEKVNFNKIKVKNGLFNVSLYRLKKDELLSLIKGGSINKKLASDFNNKMIFKYNKKIVGYGVFENGKLLKRRLFISRLNSLV</sequence>
<evidence type="ECO:0000313" key="7">
    <source>
        <dbReference type="EMBL" id="AZG68771.1"/>
    </source>
</evidence>
<dbReference type="PANTHER" id="PTHR13767">
    <property type="entry name" value="TRNA-PSEUDOURIDINE SYNTHASE"/>
    <property type="match status" value="1"/>
</dbReference>
<evidence type="ECO:0000256" key="5">
    <source>
        <dbReference type="HAMAP-Rule" id="MF_01080"/>
    </source>
</evidence>
<dbReference type="Pfam" id="PF01509">
    <property type="entry name" value="TruB_N"/>
    <property type="match status" value="1"/>
</dbReference>
<feature type="active site" description="Nucleophile" evidence="5">
    <location>
        <position position="36"/>
    </location>
</feature>
<name>A0A3G8LGX0_9MOLU</name>
<dbReference type="InterPro" id="IPR014780">
    <property type="entry name" value="tRNA_psdUridine_synth_TruB"/>
</dbReference>
<comment type="catalytic activity">
    <reaction evidence="1 5">
        <text>uridine(55) in tRNA = pseudouridine(55) in tRNA</text>
        <dbReference type="Rhea" id="RHEA:42532"/>
        <dbReference type="Rhea" id="RHEA-COMP:10101"/>
        <dbReference type="Rhea" id="RHEA-COMP:10102"/>
        <dbReference type="ChEBI" id="CHEBI:65314"/>
        <dbReference type="ChEBI" id="CHEBI:65315"/>
        <dbReference type="EC" id="5.4.99.25"/>
    </reaction>
</comment>
<evidence type="ECO:0000256" key="2">
    <source>
        <dbReference type="ARBA" id="ARBA00005642"/>
    </source>
</evidence>
<keyword evidence="8" id="KW-1185">Reference proteome</keyword>